<protein>
    <submittedName>
        <fullName evidence="6">Opacity protein and related surface antigens</fullName>
    </submittedName>
</protein>
<keyword evidence="2 4" id="KW-0732">Signal</keyword>
<dbReference type="SUPFAM" id="SSF56925">
    <property type="entry name" value="OMPA-like"/>
    <property type="match status" value="1"/>
</dbReference>
<feature type="domain" description="Outer membrane protein beta-barrel" evidence="5">
    <location>
        <begin position="29"/>
        <end position="213"/>
    </location>
</feature>
<dbReference type="AlphaFoldDB" id="A0A378KFK8"/>
<dbReference type="InterPro" id="IPR051692">
    <property type="entry name" value="OMP-like"/>
</dbReference>
<evidence type="ECO:0000259" key="5">
    <source>
        <dbReference type="Pfam" id="PF13505"/>
    </source>
</evidence>
<comment type="subcellular location">
    <subcellularLocation>
        <location evidence="1">Membrane</location>
    </subcellularLocation>
</comment>
<proteinExistence type="predicted"/>
<feature type="signal peptide" evidence="4">
    <location>
        <begin position="1"/>
        <end position="21"/>
    </location>
</feature>
<feature type="chain" id="PRO_5016631304" evidence="4">
    <location>
        <begin position="22"/>
        <end position="236"/>
    </location>
</feature>
<sequence length="236" mass="25771">MLKRFLSSGVVSGLFISTAFANMVTNGEQFGFIGGNLGLNSVINKSTETLNWTGGPGSSNTRYAEQGVAGALVIGYVKRFQRVAIGLNGGITYLNNEARSGIYGSFAGSPYSEGDSVKLNHFYEFMFQAGYLLRETSQLYVSAGPAYGKFHFLQSYQFTTHSQPTSSDNAKSLWGINVGIGLKERLSEHLALGVAIQHINFQSQTLQEIHGNNMDHIRYNPSVQIGKIGIEYEFAL</sequence>
<reference evidence="6 7" key="1">
    <citation type="submission" date="2018-06" db="EMBL/GenBank/DDBJ databases">
        <authorList>
            <consortium name="Pathogen Informatics"/>
            <person name="Doyle S."/>
        </authorList>
    </citation>
    <scope>NUCLEOTIDE SEQUENCE [LARGE SCALE GENOMIC DNA]</scope>
    <source>
        <strain evidence="6 7">NCTC12000</strain>
    </source>
</reference>
<organism evidence="6 7">
    <name type="scientific">Legionella pneumophila</name>
    <dbReference type="NCBI Taxonomy" id="446"/>
    <lineage>
        <taxon>Bacteria</taxon>
        <taxon>Pseudomonadati</taxon>
        <taxon>Pseudomonadota</taxon>
        <taxon>Gammaproteobacteria</taxon>
        <taxon>Legionellales</taxon>
        <taxon>Legionellaceae</taxon>
        <taxon>Legionella</taxon>
    </lineage>
</organism>
<dbReference type="Pfam" id="PF13505">
    <property type="entry name" value="OMP_b-brl"/>
    <property type="match status" value="1"/>
</dbReference>
<dbReference type="Gene3D" id="2.40.160.20">
    <property type="match status" value="1"/>
</dbReference>
<dbReference type="RefSeq" id="WP_027219385.1">
    <property type="nucleotide sequence ID" value="NZ_BAZA01000228.1"/>
</dbReference>
<name>A0A378KFK8_LEGPN</name>
<keyword evidence="3" id="KW-0472">Membrane</keyword>
<evidence type="ECO:0000256" key="1">
    <source>
        <dbReference type="ARBA" id="ARBA00004370"/>
    </source>
</evidence>
<evidence type="ECO:0000256" key="4">
    <source>
        <dbReference type="SAM" id="SignalP"/>
    </source>
</evidence>
<dbReference type="GO" id="GO:0016020">
    <property type="term" value="C:membrane"/>
    <property type="evidence" value="ECO:0007669"/>
    <property type="project" value="UniProtKB-SubCell"/>
</dbReference>
<evidence type="ECO:0000256" key="2">
    <source>
        <dbReference type="ARBA" id="ARBA00022729"/>
    </source>
</evidence>
<gene>
    <name evidence="6" type="ORF">NCTC12000_02580</name>
</gene>
<dbReference type="InterPro" id="IPR027385">
    <property type="entry name" value="Beta-barrel_OMP"/>
</dbReference>
<accession>A0A378KFK8</accession>
<dbReference type="PANTHER" id="PTHR34001:SF3">
    <property type="entry name" value="BLL7405 PROTEIN"/>
    <property type="match status" value="1"/>
</dbReference>
<evidence type="ECO:0000256" key="3">
    <source>
        <dbReference type="ARBA" id="ARBA00023136"/>
    </source>
</evidence>
<dbReference type="InterPro" id="IPR011250">
    <property type="entry name" value="OMP/PagP_B-barrel"/>
</dbReference>
<dbReference type="EMBL" id="UGOL01000001">
    <property type="protein sequence ID" value="STX80564.1"/>
    <property type="molecule type" value="Genomic_DNA"/>
</dbReference>
<dbReference type="Proteomes" id="UP000254631">
    <property type="component" value="Unassembled WGS sequence"/>
</dbReference>
<dbReference type="PANTHER" id="PTHR34001">
    <property type="entry name" value="BLL7405 PROTEIN"/>
    <property type="match status" value="1"/>
</dbReference>
<evidence type="ECO:0000313" key="6">
    <source>
        <dbReference type="EMBL" id="STX80564.1"/>
    </source>
</evidence>
<evidence type="ECO:0000313" key="7">
    <source>
        <dbReference type="Proteomes" id="UP000254631"/>
    </source>
</evidence>